<dbReference type="GO" id="GO:0036297">
    <property type="term" value="P:interstrand cross-link repair"/>
    <property type="evidence" value="ECO:0007669"/>
    <property type="project" value="InterPro"/>
</dbReference>
<organism evidence="1 2">
    <name type="scientific">Tripterygium wilfordii</name>
    <name type="common">Thunder God vine</name>
    <dbReference type="NCBI Taxonomy" id="458696"/>
    <lineage>
        <taxon>Eukaryota</taxon>
        <taxon>Viridiplantae</taxon>
        <taxon>Streptophyta</taxon>
        <taxon>Embryophyta</taxon>
        <taxon>Tracheophyta</taxon>
        <taxon>Spermatophyta</taxon>
        <taxon>Magnoliopsida</taxon>
        <taxon>eudicotyledons</taxon>
        <taxon>Gunneridae</taxon>
        <taxon>Pentapetalae</taxon>
        <taxon>rosids</taxon>
        <taxon>fabids</taxon>
        <taxon>Celastrales</taxon>
        <taxon>Celastraceae</taxon>
        <taxon>Tripterygium</taxon>
    </lineage>
</organism>
<evidence type="ECO:0000313" key="1">
    <source>
        <dbReference type="EMBL" id="KAF5726055.1"/>
    </source>
</evidence>
<dbReference type="GO" id="GO:0043240">
    <property type="term" value="C:Fanconi anaemia nuclear complex"/>
    <property type="evidence" value="ECO:0007669"/>
    <property type="project" value="InterPro"/>
</dbReference>
<keyword evidence="2" id="KW-1185">Reference proteome</keyword>
<dbReference type="AlphaFoldDB" id="A0A7J7BWJ9"/>
<dbReference type="EMBL" id="JAAARO010000023">
    <property type="protein sequence ID" value="KAF5726055.1"/>
    <property type="molecule type" value="Genomic_DNA"/>
</dbReference>
<protein>
    <recommendedName>
        <fullName evidence="3">Fanconi Anaemia group E protein C-terminal domain-containing protein</fullName>
    </recommendedName>
</protein>
<dbReference type="InterPro" id="IPR039685">
    <property type="entry name" value="FANCE"/>
</dbReference>
<name>A0A7J7BWJ9_TRIWF</name>
<evidence type="ECO:0008006" key="3">
    <source>
        <dbReference type="Google" id="ProtNLM"/>
    </source>
</evidence>
<dbReference type="InParanoid" id="A0A7J7BWJ9"/>
<dbReference type="PANTHER" id="PTHR32094:SF5">
    <property type="entry name" value="FANCONI ANEMIA GROUP E PROTEIN"/>
    <property type="match status" value="1"/>
</dbReference>
<comment type="caution">
    <text evidence="1">The sequence shown here is derived from an EMBL/GenBank/DDBJ whole genome shotgun (WGS) entry which is preliminary data.</text>
</comment>
<dbReference type="Proteomes" id="UP000593562">
    <property type="component" value="Unassembled WGS sequence"/>
</dbReference>
<accession>A0A7J7BWJ9</accession>
<dbReference type="FunCoup" id="A0A7J7BWJ9">
    <property type="interactions" value="730"/>
</dbReference>
<dbReference type="PANTHER" id="PTHR32094">
    <property type="entry name" value="FANCONI ANEMIA GROUP E PROTEIN"/>
    <property type="match status" value="1"/>
</dbReference>
<dbReference type="Gene3D" id="1.25.40.480">
    <property type="match status" value="1"/>
</dbReference>
<reference evidence="1 2" key="1">
    <citation type="journal article" date="2020" name="Nat. Commun.">
        <title>Genome of Tripterygium wilfordii and identification of cytochrome P450 involved in triptolide biosynthesis.</title>
        <authorList>
            <person name="Tu L."/>
            <person name="Su P."/>
            <person name="Zhang Z."/>
            <person name="Gao L."/>
            <person name="Wang J."/>
            <person name="Hu T."/>
            <person name="Zhou J."/>
            <person name="Zhang Y."/>
            <person name="Zhao Y."/>
            <person name="Liu Y."/>
            <person name="Song Y."/>
            <person name="Tong Y."/>
            <person name="Lu Y."/>
            <person name="Yang J."/>
            <person name="Xu C."/>
            <person name="Jia M."/>
            <person name="Peters R.J."/>
            <person name="Huang L."/>
            <person name="Gao W."/>
        </authorList>
    </citation>
    <scope>NUCLEOTIDE SEQUENCE [LARGE SCALE GENOMIC DNA]</scope>
    <source>
        <strain evidence="2">cv. XIE 37</strain>
        <tissue evidence="1">Leaf</tissue>
    </source>
</reference>
<gene>
    <name evidence="1" type="ORF">HS088_TW23G00794</name>
</gene>
<sequence>MEAWLPLFDIFMNSPTPETDASNWLKQSFIASYASSSVTTAPITTASFLSLLVKPFDAITNPPSSTHSTKRVMFIQTLPDIVQSQILSFLTFEHQRFCARDLIRLARDMLGEEGRVDFWVKKVARNLLDAVSERGFEWISSLSLDSGGEGLNEEFESLPGWLKDAACDNEMVLPWLPVSLDELNSITSVGPCVTNQQLWTQVGENGEGDFEEPVERIEIEPATNVEITSEIQTIAASLRNQVMNFESSYKTVRLANEMRQLCLEKGANPIGVLGVIEPWTADDETTSVLMSHLLDGTEEELGWPSLVLCSLVLPKLLVLEEPASRILVTATIEYCKLHQRAAVYALIFPLIMRKEGINNPISDLITKIVRDCLHPAQVAAFIQKLLCGPESERRFRCLPCHECLTSHELLCC</sequence>
<proteinExistence type="predicted"/>
<evidence type="ECO:0000313" key="2">
    <source>
        <dbReference type="Proteomes" id="UP000593562"/>
    </source>
</evidence>